<keyword evidence="1" id="KW-0812">Transmembrane</keyword>
<dbReference type="Gene3D" id="1.20.140.150">
    <property type="match status" value="1"/>
</dbReference>
<dbReference type="GeneID" id="129923706"/>
<keyword evidence="1" id="KW-0472">Membrane</keyword>
<sequence>MDWKSVTLMWIVVSIVQLIGFLLTLIGYASNYIVSISKAREQAHSGIWTECHVTKDGTQCLDVADFVEWTKGNRAWVDASRGMMSISFVGQFLTVVLTFLALCRTSTKLMCWITSGVGVFSVLNGIIGVAVAAARGAIDLENHVQQNVDVDWSFTLFLIGQLTFLLTSCFHYLDSRSKS</sequence>
<evidence type="ECO:0000313" key="3">
    <source>
        <dbReference type="RefSeq" id="XP_055872096.1"/>
    </source>
</evidence>
<keyword evidence="2" id="KW-1185">Reference proteome</keyword>
<feature type="transmembrane region" description="Helical" evidence="1">
    <location>
        <begin position="82"/>
        <end position="102"/>
    </location>
</feature>
<evidence type="ECO:0000313" key="2">
    <source>
        <dbReference type="Proteomes" id="UP001165740"/>
    </source>
</evidence>
<name>A0A9W2ZAT9_BIOGL</name>
<keyword evidence="1" id="KW-1133">Transmembrane helix</keyword>
<dbReference type="RefSeq" id="XP_055872096.1">
    <property type="nucleotide sequence ID" value="XM_056016121.1"/>
</dbReference>
<dbReference type="AlphaFoldDB" id="A0A9W2ZAT9"/>
<reference evidence="3" key="1">
    <citation type="submission" date="2025-08" db="UniProtKB">
        <authorList>
            <consortium name="RefSeq"/>
        </authorList>
    </citation>
    <scope>IDENTIFICATION</scope>
</reference>
<evidence type="ECO:0000256" key="1">
    <source>
        <dbReference type="SAM" id="Phobius"/>
    </source>
</evidence>
<protein>
    <submittedName>
        <fullName evidence="3">Uncharacterized protein LOC129923706</fullName>
    </submittedName>
</protein>
<dbReference type="OrthoDB" id="6209134at2759"/>
<feature type="transmembrane region" description="Helical" evidence="1">
    <location>
        <begin position="7"/>
        <end position="29"/>
    </location>
</feature>
<organism evidence="2 3">
    <name type="scientific">Biomphalaria glabrata</name>
    <name type="common">Bloodfluke planorb</name>
    <name type="synonym">Freshwater snail</name>
    <dbReference type="NCBI Taxonomy" id="6526"/>
    <lineage>
        <taxon>Eukaryota</taxon>
        <taxon>Metazoa</taxon>
        <taxon>Spiralia</taxon>
        <taxon>Lophotrochozoa</taxon>
        <taxon>Mollusca</taxon>
        <taxon>Gastropoda</taxon>
        <taxon>Heterobranchia</taxon>
        <taxon>Euthyneura</taxon>
        <taxon>Panpulmonata</taxon>
        <taxon>Hygrophila</taxon>
        <taxon>Lymnaeoidea</taxon>
        <taxon>Planorbidae</taxon>
        <taxon>Biomphalaria</taxon>
    </lineage>
</organism>
<feature type="transmembrane region" description="Helical" evidence="1">
    <location>
        <begin position="109"/>
        <end position="134"/>
    </location>
</feature>
<accession>A0A9W2ZAT9</accession>
<proteinExistence type="predicted"/>
<gene>
    <name evidence="3" type="primary">LOC129923706</name>
</gene>
<feature type="transmembrane region" description="Helical" evidence="1">
    <location>
        <begin position="154"/>
        <end position="173"/>
    </location>
</feature>
<dbReference type="Proteomes" id="UP001165740">
    <property type="component" value="Chromosome 17"/>
</dbReference>